<feature type="repeat" description="WD" evidence="3">
    <location>
        <begin position="647"/>
        <end position="681"/>
    </location>
</feature>
<dbReference type="Gene3D" id="2.130.10.10">
    <property type="entry name" value="YVTN repeat-like/Quinoprotein amine dehydrogenase"/>
    <property type="match status" value="4"/>
</dbReference>
<feature type="repeat" description="WD" evidence="3">
    <location>
        <begin position="726"/>
        <end position="759"/>
    </location>
</feature>
<evidence type="ECO:0000256" key="2">
    <source>
        <dbReference type="ARBA" id="ARBA00022737"/>
    </source>
</evidence>
<dbReference type="RefSeq" id="WP_097643579.1">
    <property type="nucleotide sequence ID" value="NZ_NQWI01000026.1"/>
</dbReference>
<accession>A0A2A6RKK9</accession>
<dbReference type="PROSITE" id="PS50294">
    <property type="entry name" value="WD_REPEATS_REGION"/>
    <property type="match status" value="6"/>
</dbReference>
<dbReference type="Proteomes" id="UP000220527">
    <property type="component" value="Unassembled WGS sequence"/>
</dbReference>
<feature type="repeat" description="WD" evidence="3">
    <location>
        <begin position="294"/>
        <end position="325"/>
    </location>
</feature>
<dbReference type="AlphaFoldDB" id="A0A2A6RKK9"/>
<dbReference type="EMBL" id="NQWI01000026">
    <property type="protein sequence ID" value="PDW03617.1"/>
    <property type="molecule type" value="Genomic_DNA"/>
</dbReference>
<evidence type="ECO:0000256" key="1">
    <source>
        <dbReference type="ARBA" id="ARBA00022574"/>
    </source>
</evidence>
<reference evidence="6" key="1">
    <citation type="submission" date="2017-08" db="EMBL/GenBank/DDBJ databases">
        <authorList>
            <person name="Grouzdev D.S."/>
            <person name="Gaisin V.A."/>
            <person name="Rysina M.S."/>
            <person name="Gorlenko V.M."/>
        </authorList>
    </citation>
    <scope>NUCLEOTIDE SEQUENCE [LARGE SCALE GENOMIC DNA]</scope>
    <source>
        <strain evidence="6">Kir15-3F</strain>
    </source>
</reference>
<dbReference type="InterPro" id="IPR024977">
    <property type="entry name" value="Apc4-like_WD40_dom"/>
</dbReference>
<gene>
    <name evidence="5" type="ORF">CJ255_08080</name>
</gene>
<dbReference type="CDD" id="cd00200">
    <property type="entry name" value="WD40"/>
    <property type="match status" value="1"/>
</dbReference>
<comment type="caution">
    <text evidence="5">The sequence shown here is derived from an EMBL/GenBank/DDBJ whole genome shotgun (WGS) entry which is preliminary data.</text>
</comment>
<evidence type="ECO:0000259" key="4">
    <source>
        <dbReference type="Pfam" id="PF12894"/>
    </source>
</evidence>
<dbReference type="SMART" id="SM00320">
    <property type="entry name" value="WD40"/>
    <property type="match status" value="12"/>
</dbReference>
<keyword evidence="1 3" id="KW-0853">WD repeat</keyword>
<evidence type="ECO:0000313" key="6">
    <source>
        <dbReference type="Proteomes" id="UP000220527"/>
    </source>
</evidence>
<keyword evidence="2" id="KW-0677">Repeat</keyword>
<dbReference type="Pfam" id="PF12894">
    <property type="entry name" value="ANAPC4_WD40"/>
    <property type="match status" value="1"/>
</dbReference>
<dbReference type="OrthoDB" id="135429at2"/>
<protein>
    <recommendedName>
        <fullName evidence="4">Anaphase-promoting complex subunit 4-like WD40 domain-containing protein</fullName>
    </recommendedName>
</protein>
<dbReference type="SUPFAM" id="SSF50978">
    <property type="entry name" value="WD40 repeat-like"/>
    <property type="match status" value="1"/>
</dbReference>
<keyword evidence="6" id="KW-1185">Reference proteome</keyword>
<feature type="repeat" description="WD" evidence="3">
    <location>
        <begin position="420"/>
        <end position="461"/>
    </location>
</feature>
<dbReference type="InterPro" id="IPR001680">
    <property type="entry name" value="WD40_rpt"/>
</dbReference>
<evidence type="ECO:0000313" key="5">
    <source>
        <dbReference type="EMBL" id="PDW03617.1"/>
    </source>
</evidence>
<dbReference type="PANTHER" id="PTHR19848:SF8">
    <property type="entry name" value="F-BOX AND WD REPEAT DOMAIN CONTAINING 7"/>
    <property type="match status" value="1"/>
</dbReference>
<feature type="repeat" description="WD" evidence="3">
    <location>
        <begin position="378"/>
        <end position="419"/>
    </location>
</feature>
<dbReference type="InterPro" id="IPR036322">
    <property type="entry name" value="WD40_repeat_dom_sf"/>
</dbReference>
<dbReference type="InterPro" id="IPR015943">
    <property type="entry name" value="WD40/YVTN_repeat-like_dom_sf"/>
</dbReference>
<name>A0A2A6RKK9_9CHLR</name>
<proteinExistence type="predicted"/>
<dbReference type="PROSITE" id="PS50082">
    <property type="entry name" value="WD_REPEATS_2"/>
    <property type="match status" value="7"/>
</dbReference>
<organism evidence="5 6">
    <name type="scientific">Candidatus Viridilinea mediisalina</name>
    <dbReference type="NCBI Taxonomy" id="2024553"/>
    <lineage>
        <taxon>Bacteria</taxon>
        <taxon>Bacillati</taxon>
        <taxon>Chloroflexota</taxon>
        <taxon>Chloroflexia</taxon>
        <taxon>Chloroflexales</taxon>
        <taxon>Chloroflexineae</taxon>
        <taxon>Oscillochloridaceae</taxon>
        <taxon>Candidatus Viridilinea</taxon>
    </lineage>
</organism>
<dbReference type="PANTHER" id="PTHR19848">
    <property type="entry name" value="WD40 REPEAT PROTEIN"/>
    <property type="match status" value="1"/>
</dbReference>
<feature type="repeat" description="WD" evidence="3">
    <location>
        <begin position="336"/>
        <end position="377"/>
    </location>
</feature>
<feature type="domain" description="Anaphase-promoting complex subunit 4-like WD40" evidence="4">
    <location>
        <begin position="603"/>
        <end position="681"/>
    </location>
</feature>
<dbReference type="InterPro" id="IPR011047">
    <property type="entry name" value="Quinoprotein_ADH-like_sf"/>
</dbReference>
<feature type="repeat" description="WD" evidence="3">
    <location>
        <begin position="248"/>
        <end position="279"/>
    </location>
</feature>
<dbReference type="SUPFAM" id="SSF50998">
    <property type="entry name" value="Quinoprotein alcohol dehydrogenase-like"/>
    <property type="match status" value="1"/>
</dbReference>
<dbReference type="Pfam" id="PF00400">
    <property type="entry name" value="WD40"/>
    <property type="match status" value="7"/>
</dbReference>
<sequence length="759" mass="80023">MVPFVLMVCAEQDAPALRLLAQRLELDGLALVLALDLASPRAQHEALRKAAVVMFCLSHRALPADRLPPTLANLLDLLPLTPSPQRLVLALRLTSCDLPEPLAAVPALDLFRASGYERLLTRLREHTQTLTPPPQAPAPAAPDPAPPAMPALSLRGVFELPSLEQQGQVRRLGRGGARGLFLIDTEYALVVSGGGPALMPLAGGPPLWAIDCPTNCVALSPSGHLLALAAATQIVLWDLATGKVRTIYSGHKAPVTGLAFAPDERMLASVGRDRSLRLWRSSETGRAAVLLATLGDQGDTLTCVAFSPDGSLIAAGGVDRSVRVWRSLDRVLVQSLSGHGGAVETLAFSPDGNTLAAGSRGRQVRLWDVATWRLRATLEGHAGALTSLAFSPDTTLLASGADDHSIRLWRGHDGKLLRIISEHRAPLVRVAFSPDGTRLASVAEDHRLLAWEPTTGQQVAALQPCSAGVTSLALSPDAEHLVVGSSDGITVTYKLNDATGGRTRQREHRGAILDLSFATPSTLISASADRTIRACHTDQPGSTMLLQIQGGFQVLGLAAGGRLLACRDSEATVQLWQLTASSATPGGAFWRILRGIQGRPRCLSFSPQADALALASDSGALQYWRLANLAQQGDLPLWSCNVGSEQLHSLAFSADGKLLAAGGQTGSVSIWDTETGTAHTSFVGQGHAARSIAFAPDGHSLALGDATGSIIRWRLGQRKQRPPSSIQAHAGAITRLAYAPNGTLLVSGAADGTVRLWRV</sequence>
<evidence type="ECO:0000256" key="3">
    <source>
        <dbReference type="PROSITE-ProRule" id="PRU00221"/>
    </source>
</evidence>